<reference evidence="3" key="1">
    <citation type="journal article" date="2012" name="Science">
        <title>The Paleozoic origin of enzymatic lignin decomposition reconstructed from 31 fungal genomes.</title>
        <authorList>
            <person name="Floudas D."/>
            <person name="Binder M."/>
            <person name="Riley R."/>
            <person name="Barry K."/>
            <person name="Blanchette R.A."/>
            <person name="Henrissat B."/>
            <person name="Martinez A.T."/>
            <person name="Otillar R."/>
            <person name="Spatafora J.W."/>
            <person name="Yadav J.S."/>
            <person name="Aerts A."/>
            <person name="Benoit I."/>
            <person name="Boyd A."/>
            <person name="Carlson A."/>
            <person name="Copeland A."/>
            <person name="Coutinho P.M."/>
            <person name="de Vries R.P."/>
            <person name="Ferreira P."/>
            <person name="Findley K."/>
            <person name="Foster B."/>
            <person name="Gaskell J."/>
            <person name="Glotzer D."/>
            <person name="Gorecki P."/>
            <person name="Heitman J."/>
            <person name="Hesse C."/>
            <person name="Hori C."/>
            <person name="Igarashi K."/>
            <person name="Jurgens J.A."/>
            <person name="Kallen N."/>
            <person name="Kersten P."/>
            <person name="Kohler A."/>
            <person name="Kuees U."/>
            <person name="Kumar T.K.A."/>
            <person name="Kuo A."/>
            <person name="LaButti K."/>
            <person name="Larrondo L.F."/>
            <person name="Lindquist E."/>
            <person name="Ling A."/>
            <person name="Lombard V."/>
            <person name="Lucas S."/>
            <person name="Lundell T."/>
            <person name="Martin R."/>
            <person name="McLaughlin D.J."/>
            <person name="Morgenstern I."/>
            <person name="Morin E."/>
            <person name="Murat C."/>
            <person name="Nagy L.G."/>
            <person name="Nolan M."/>
            <person name="Ohm R.A."/>
            <person name="Patyshakuliyeva A."/>
            <person name="Rokas A."/>
            <person name="Ruiz-Duenas F.J."/>
            <person name="Sabat G."/>
            <person name="Salamov A."/>
            <person name="Samejima M."/>
            <person name="Schmutz J."/>
            <person name="Slot J.C."/>
            <person name="St John F."/>
            <person name="Stenlid J."/>
            <person name="Sun H."/>
            <person name="Sun S."/>
            <person name="Syed K."/>
            <person name="Tsang A."/>
            <person name="Wiebenga A."/>
            <person name="Young D."/>
            <person name="Pisabarro A."/>
            <person name="Eastwood D.C."/>
            <person name="Martin F."/>
            <person name="Cullen D."/>
            <person name="Grigoriev I.V."/>
            <person name="Hibbett D.S."/>
        </authorList>
    </citation>
    <scope>NUCLEOTIDE SEQUENCE [LARGE SCALE GENOMIC DNA]</scope>
    <source>
        <strain evidence="3">FP-91666</strain>
    </source>
</reference>
<dbReference type="RefSeq" id="XP_007311685.1">
    <property type="nucleotide sequence ID" value="XM_007311623.1"/>
</dbReference>
<gene>
    <name evidence="2" type="ORF">STEHIDRAFT_106351</name>
</gene>
<feature type="region of interest" description="Disordered" evidence="1">
    <location>
        <begin position="184"/>
        <end position="247"/>
    </location>
</feature>
<evidence type="ECO:0000313" key="2">
    <source>
        <dbReference type="EMBL" id="EIM79237.1"/>
    </source>
</evidence>
<dbReference type="EMBL" id="JH687407">
    <property type="protein sequence ID" value="EIM79237.1"/>
    <property type="molecule type" value="Genomic_DNA"/>
</dbReference>
<evidence type="ECO:0000256" key="1">
    <source>
        <dbReference type="SAM" id="MobiDB-lite"/>
    </source>
</evidence>
<sequence>MRTITLHPSQWTSILSFPHSCSHPSASPPVLHPSTASVRITAKLSFENDRHLVREAANYQRFDESLFERWSGLQIVPPLKDPTPCGAVVPQFYGFYRPDVDETDDEDERMDVDEVGRAGEKEKKKKWYQSNILLLEDCGEPINVDELDIDDRQECAALVFRLHHNRWTHNSFYARNILVQHGDVSHSDHTEDPSIPSSNRRFRLSTSAARSSTEMTVMLFSKTQTEKLGPSSEESSGRRSCRQREPL</sequence>
<keyword evidence="3" id="KW-1185">Reference proteome</keyword>
<dbReference type="GeneID" id="18794806"/>
<name>R7RY05_STEHR</name>
<proteinExistence type="predicted"/>
<accession>R7RY05</accession>
<evidence type="ECO:0000313" key="3">
    <source>
        <dbReference type="Proteomes" id="UP000053927"/>
    </source>
</evidence>
<feature type="compositionally biased region" description="Polar residues" evidence="1">
    <location>
        <begin position="195"/>
        <end position="215"/>
    </location>
</feature>
<dbReference type="eggNOG" id="ENOG502SPDB">
    <property type="taxonomic scope" value="Eukaryota"/>
</dbReference>
<protein>
    <submittedName>
        <fullName evidence="2">Uncharacterized protein</fullName>
    </submittedName>
</protein>
<dbReference type="Proteomes" id="UP000053927">
    <property type="component" value="Unassembled WGS sequence"/>
</dbReference>
<dbReference type="KEGG" id="shs:STEHIDRAFT_106351"/>
<dbReference type="AlphaFoldDB" id="R7RY05"/>
<organism evidence="2 3">
    <name type="scientific">Stereum hirsutum (strain FP-91666)</name>
    <name type="common">White-rot fungus</name>
    <dbReference type="NCBI Taxonomy" id="721885"/>
    <lineage>
        <taxon>Eukaryota</taxon>
        <taxon>Fungi</taxon>
        <taxon>Dikarya</taxon>
        <taxon>Basidiomycota</taxon>
        <taxon>Agaricomycotina</taxon>
        <taxon>Agaricomycetes</taxon>
        <taxon>Russulales</taxon>
        <taxon>Stereaceae</taxon>
        <taxon>Stereum</taxon>
    </lineage>
</organism>
<dbReference type="OrthoDB" id="5327923at2759"/>